<evidence type="ECO:0000313" key="3">
    <source>
        <dbReference type="Proteomes" id="UP001445732"/>
    </source>
</evidence>
<protein>
    <submittedName>
        <fullName evidence="2">Uncharacterized protein</fullName>
    </submittedName>
</protein>
<proteinExistence type="predicted"/>
<name>A0ABV1NMF2_9CAUL</name>
<dbReference type="Proteomes" id="UP001445732">
    <property type="component" value="Unassembled WGS sequence"/>
</dbReference>
<accession>A0ABV1NMF2</accession>
<feature type="chain" id="PRO_5046356974" evidence="1">
    <location>
        <begin position="20"/>
        <end position="55"/>
    </location>
</feature>
<dbReference type="RefSeq" id="WP_349683419.1">
    <property type="nucleotide sequence ID" value="NZ_JBEGDD010000002.1"/>
</dbReference>
<gene>
    <name evidence="2" type="ORF">ABN401_03340</name>
</gene>
<sequence>MNWLLLLSGLVVAPATAWADPCEAPLPQRDGTVFTGLVHYVADGDSLCVGPSTDP</sequence>
<comment type="caution">
    <text evidence="2">The sequence shown here is derived from an EMBL/GenBank/DDBJ whole genome shotgun (WGS) entry which is preliminary data.</text>
</comment>
<feature type="signal peptide" evidence="1">
    <location>
        <begin position="1"/>
        <end position="19"/>
    </location>
</feature>
<reference evidence="2 3" key="1">
    <citation type="submission" date="2024-06" db="EMBL/GenBank/DDBJ databases">
        <title>Brevundimonas sp. C11.</title>
        <authorList>
            <person name="Maltman C."/>
        </authorList>
    </citation>
    <scope>NUCLEOTIDE SEQUENCE [LARGE SCALE GENOMIC DNA]</scope>
    <source>
        <strain evidence="2 3">C11</strain>
    </source>
</reference>
<organism evidence="2 3">
    <name type="scientific">Brevundimonas aurifodinae</name>
    <dbReference type="NCBI Taxonomy" id="1508312"/>
    <lineage>
        <taxon>Bacteria</taxon>
        <taxon>Pseudomonadati</taxon>
        <taxon>Pseudomonadota</taxon>
        <taxon>Alphaproteobacteria</taxon>
        <taxon>Caulobacterales</taxon>
        <taxon>Caulobacteraceae</taxon>
        <taxon>Brevundimonas</taxon>
    </lineage>
</organism>
<evidence type="ECO:0000256" key="1">
    <source>
        <dbReference type="SAM" id="SignalP"/>
    </source>
</evidence>
<keyword evidence="3" id="KW-1185">Reference proteome</keyword>
<dbReference type="EMBL" id="JBEGDD010000002">
    <property type="protein sequence ID" value="MEQ7154244.1"/>
    <property type="molecule type" value="Genomic_DNA"/>
</dbReference>
<evidence type="ECO:0000313" key="2">
    <source>
        <dbReference type="EMBL" id="MEQ7154244.1"/>
    </source>
</evidence>
<keyword evidence="1" id="KW-0732">Signal</keyword>